<dbReference type="Proteomes" id="UP001196413">
    <property type="component" value="Unassembled WGS sequence"/>
</dbReference>
<dbReference type="EMBL" id="JAHQIW010001896">
    <property type="protein sequence ID" value="KAJ1353959.1"/>
    <property type="molecule type" value="Genomic_DNA"/>
</dbReference>
<name>A0AAD5MUF1_PARTN</name>
<evidence type="ECO:0000313" key="1">
    <source>
        <dbReference type="EMBL" id="KAJ1353959.1"/>
    </source>
</evidence>
<sequence length="67" mass="7737">MAARSECACCNRAQEHGQFAETHMSSVDGYQSSRDYTLTYHFECLRIQVPLRALMNLATHRERTDVE</sequence>
<comment type="caution">
    <text evidence="1">The sequence shown here is derived from an EMBL/GenBank/DDBJ whole genome shotgun (WGS) entry which is preliminary data.</text>
</comment>
<dbReference type="AlphaFoldDB" id="A0AAD5MUF1"/>
<evidence type="ECO:0000313" key="2">
    <source>
        <dbReference type="Proteomes" id="UP001196413"/>
    </source>
</evidence>
<gene>
    <name evidence="1" type="ORF">KIN20_010742</name>
</gene>
<accession>A0AAD5MUF1</accession>
<keyword evidence="2" id="KW-1185">Reference proteome</keyword>
<proteinExistence type="predicted"/>
<reference evidence="1" key="1">
    <citation type="submission" date="2021-06" db="EMBL/GenBank/DDBJ databases">
        <title>Parelaphostrongylus tenuis whole genome reference sequence.</title>
        <authorList>
            <person name="Garwood T.J."/>
            <person name="Larsen P.A."/>
            <person name="Fountain-Jones N.M."/>
            <person name="Garbe J.R."/>
            <person name="Macchietto M.G."/>
            <person name="Kania S.A."/>
            <person name="Gerhold R.W."/>
            <person name="Richards J.E."/>
            <person name="Wolf T.M."/>
        </authorList>
    </citation>
    <scope>NUCLEOTIDE SEQUENCE</scope>
    <source>
        <strain evidence="1">MNPRO001-30</strain>
        <tissue evidence="1">Meninges</tissue>
    </source>
</reference>
<protein>
    <submittedName>
        <fullName evidence="1">Uncharacterized protein</fullName>
    </submittedName>
</protein>
<organism evidence="1 2">
    <name type="scientific">Parelaphostrongylus tenuis</name>
    <name type="common">Meningeal worm</name>
    <dbReference type="NCBI Taxonomy" id="148309"/>
    <lineage>
        <taxon>Eukaryota</taxon>
        <taxon>Metazoa</taxon>
        <taxon>Ecdysozoa</taxon>
        <taxon>Nematoda</taxon>
        <taxon>Chromadorea</taxon>
        <taxon>Rhabditida</taxon>
        <taxon>Rhabditina</taxon>
        <taxon>Rhabditomorpha</taxon>
        <taxon>Strongyloidea</taxon>
        <taxon>Metastrongylidae</taxon>
        <taxon>Parelaphostrongylus</taxon>
    </lineage>
</organism>